<dbReference type="GO" id="GO:0022857">
    <property type="term" value="F:transmembrane transporter activity"/>
    <property type="evidence" value="ECO:0007669"/>
    <property type="project" value="InterPro"/>
</dbReference>
<name>A0A8H2XHL7_9AGAM</name>
<reference evidence="10" key="1">
    <citation type="submission" date="2021-01" db="EMBL/GenBank/DDBJ databases">
        <authorList>
            <person name="Kaushik A."/>
        </authorList>
    </citation>
    <scope>NUCLEOTIDE SEQUENCE</scope>
    <source>
        <strain evidence="10">AG4-R118</strain>
    </source>
</reference>
<dbReference type="InterPro" id="IPR051788">
    <property type="entry name" value="MFS_Transporter"/>
</dbReference>
<feature type="transmembrane region" description="Helical" evidence="8">
    <location>
        <begin position="172"/>
        <end position="192"/>
    </location>
</feature>
<dbReference type="EMBL" id="CAJMWX010000749">
    <property type="protein sequence ID" value="CAE6426744.1"/>
    <property type="molecule type" value="Genomic_DNA"/>
</dbReference>
<dbReference type="PANTHER" id="PTHR23514:SF3">
    <property type="entry name" value="BYPASS OF STOP CODON PROTEIN 6"/>
    <property type="match status" value="1"/>
</dbReference>
<keyword evidence="5 8" id="KW-1133">Transmembrane helix</keyword>
<evidence type="ECO:0000256" key="3">
    <source>
        <dbReference type="ARBA" id="ARBA00022448"/>
    </source>
</evidence>
<dbReference type="PROSITE" id="PS50850">
    <property type="entry name" value="MFS"/>
    <property type="match status" value="1"/>
</dbReference>
<feature type="transmembrane region" description="Helical" evidence="8">
    <location>
        <begin position="252"/>
        <end position="275"/>
    </location>
</feature>
<feature type="compositionally biased region" description="Polar residues" evidence="7">
    <location>
        <begin position="1"/>
        <end position="10"/>
    </location>
</feature>
<evidence type="ECO:0000313" key="11">
    <source>
        <dbReference type="Proteomes" id="UP000663888"/>
    </source>
</evidence>
<comment type="subcellular location">
    <subcellularLocation>
        <location evidence="1">Endomembrane system</location>
        <topology evidence="1">Multi-pass membrane protein</topology>
    </subcellularLocation>
</comment>
<keyword evidence="6 8" id="KW-0472">Membrane</keyword>
<dbReference type="SUPFAM" id="SSF103473">
    <property type="entry name" value="MFS general substrate transporter"/>
    <property type="match status" value="1"/>
</dbReference>
<feature type="transmembrane region" description="Helical" evidence="8">
    <location>
        <begin position="342"/>
        <end position="362"/>
    </location>
</feature>
<evidence type="ECO:0000256" key="1">
    <source>
        <dbReference type="ARBA" id="ARBA00004127"/>
    </source>
</evidence>
<dbReference type="InterPro" id="IPR020846">
    <property type="entry name" value="MFS_dom"/>
</dbReference>
<dbReference type="InterPro" id="IPR011701">
    <property type="entry name" value="MFS"/>
</dbReference>
<evidence type="ECO:0000256" key="2">
    <source>
        <dbReference type="ARBA" id="ARBA00008335"/>
    </source>
</evidence>
<feature type="domain" description="Major facilitator superfamily (MFS) profile" evidence="9">
    <location>
        <begin position="85"/>
        <end position="470"/>
    </location>
</feature>
<feature type="transmembrane region" description="Helical" evidence="8">
    <location>
        <begin position="147"/>
        <end position="166"/>
    </location>
</feature>
<evidence type="ECO:0000256" key="8">
    <source>
        <dbReference type="SAM" id="Phobius"/>
    </source>
</evidence>
<comment type="similarity">
    <text evidence="2">Belongs to the major facilitator superfamily.</text>
</comment>
<feature type="transmembrane region" description="Helical" evidence="8">
    <location>
        <begin position="430"/>
        <end position="453"/>
    </location>
</feature>
<proteinExistence type="inferred from homology"/>
<dbReference type="InterPro" id="IPR036259">
    <property type="entry name" value="MFS_trans_sf"/>
</dbReference>
<dbReference type="AlphaFoldDB" id="A0A8H2XHL7"/>
<evidence type="ECO:0000256" key="4">
    <source>
        <dbReference type="ARBA" id="ARBA00022692"/>
    </source>
</evidence>
<dbReference type="Proteomes" id="UP000663888">
    <property type="component" value="Unassembled WGS sequence"/>
</dbReference>
<sequence>MSSLTATQTHDVPASEFPSEKFPIDVANPHLDLPAPPRVAVRARSTTEGIEMNVLGRSGNEDSFPGDDSSTISDSGESLRKEWAAVTACGLCLFLSGWHDGSIGPLIPTVQKYYDLTFTVVSILFVSECLGFMLSAILNVHLSDRLGFGRVIFLGGICQALAYLMLVPALPFPVMSVAFVINGLGWFLYTFADQVTYDHKGIGLQVTQANGFVSVLRNNLSAKMGIIHSLYGAGAFVAPLVATQFANQPHWSYLYMVPLIIASLNLLFLFSTFGFHTQEELLGPIQPADPVESGSNELKYKQVFGSWAVHAMAAFCLLYVGAETTMGGWVVTFLVEERGGGTSAGYISSGFFGGLMLGRIGLIWLNEKIGERRVVYAYVLLAIGLEMTVWMLPHLLGNAIAFALVGVLMGYVQPIYPIGMNVLRTVVPKWLLTGSMGWVASVGQAGAALFPFLTGTLIQKVRSATQKVQS</sequence>
<feature type="transmembrane region" description="Helical" evidence="8">
    <location>
        <begin position="226"/>
        <end position="246"/>
    </location>
</feature>
<evidence type="ECO:0000256" key="5">
    <source>
        <dbReference type="ARBA" id="ARBA00022989"/>
    </source>
</evidence>
<evidence type="ECO:0000313" key="10">
    <source>
        <dbReference type="EMBL" id="CAE6426744.1"/>
    </source>
</evidence>
<feature type="transmembrane region" description="Helical" evidence="8">
    <location>
        <begin position="303"/>
        <end position="322"/>
    </location>
</feature>
<feature type="transmembrane region" description="Helical" evidence="8">
    <location>
        <begin position="374"/>
        <end position="393"/>
    </location>
</feature>
<keyword evidence="4 8" id="KW-0812">Transmembrane</keyword>
<dbReference type="Pfam" id="PF07690">
    <property type="entry name" value="MFS_1"/>
    <property type="match status" value="1"/>
</dbReference>
<dbReference type="PANTHER" id="PTHR23514">
    <property type="entry name" value="BYPASS OF STOP CODON PROTEIN 6"/>
    <property type="match status" value="1"/>
</dbReference>
<feature type="transmembrane region" description="Helical" evidence="8">
    <location>
        <begin position="399"/>
        <end position="418"/>
    </location>
</feature>
<accession>A0A8H2XHL7</accession>
<protein>
    <recommendedName>
        <fullName evidence="9">Major facilitator superfamily (MFS) profile domain-containing protein</fullName>
    </recommendedName>
</protein>
<feature type="transmembrane region" description="Helical" evidence="8">
    <location>
        <begin position="119"/>
        <end position="140"/>
    </location>
</feature>
<dbReference type="GO" id="GO:0012505">
    <property type="term" value="C:endomembrane system"/>
    <property type="evidence" value="ECO:0007669"/>
    <property type="project" value="UniProtKB-SubCell"/>
</dbReference>
<evidence type="ECO:0000256" key="7">
    <source>
        <dbReference type="SAM" id="MobiDB-lite"/>
    </source>
</evidence>
<comment type="caution">
    <text evidence="10">The sequence shown here is derived from an EMBL/GenBank/DDBJ whole genome shotgun (WGS) entry which is preliminary data.</text>
</comment>
<organism evidence="10 11">
    <name type="scientific">Rhizoctonia solani</name>
    <dbReference type="NCBI Taxonomy" id="456999"/>
    <lineage>
        <taxon>Eukaryota</taxon>
        <taxon>Fungi</taxon>
        <taxon>Dikarya</taxon>
        <taxon>Basidiomycota</taxon>
        <taxon>Agaricomycotina</taxon>
        <taxon>Agaricomycetes</taxon>
        <taxon>Cantharellales</taxon>
        <taxon>Ceratobasidiaceae</taxon>
        <taxon>Rhizoctonia</taxon>
    </lineage>
</organism>
<keyword evidence="3" id="KW-0813">Transport</keyword>
<dbReference type="GO" id="GO:0016020">
    <property type="term" value="C:membrane"/>
    <property type="evidence" value="ECO:0007669"/>
    <property type="project" value="TreeGrafter"/>
</dbReference>
<dbReference type="Gene3D" id="1.20.1250.20">
    <property type="entry name" value="MFS general substrate transporter like domains"/>
    <property type="match status" value="2"/>
</dbReference>
<gene>
    <name evidence="10" type="ORF">RDB_LOCUS29515</name>
</gene>
<evidence type="ECO:0000256" key="6">
    <source>
        <dbReference type="ARBA" id="ARBA00023136"/>
    </source>
</evidence>
<feature type="region of interest" description="Disordered" evidence="7">
    <location>
        <begin position="1"/>
        <end position="21"/>
    </location>
</feature>
<evidence type="ECO:0000259" key="9">
    <source>
        <dbReference type="PROSITE" id="PS50850"/>
    </source>
</evidence>